<gene>
    <name evidence="1" type="ORF">EZS28_000140</name>
</gene>
<comment type="caution">
    <text evidence="1">The sequence shown here is derived from an EMBL/GenBank/DDBJ whole genome shotgun (WGS) entry which is preliminary data.</text>
</comment>
<reference evidence="1 2" key="1">
    <citation type="submission" date="2019-03" db="EMBL/GenBank/DDBJ databases">
        <title>Single cell metagenomics reveals metabolic interactions within the superorganism composed of flagellate Streblomastix strix and complex community of Bacteroidetes bacteria on its surface.</title>
        <authorList>
            <person name="Treitli S.C."/>
            <person name="Kolisko M."/>
            <person name="Husnik F."/>
            <person name="Keeling P."/>
            <person name="Hampl V."/>
        </authorList>
    </citation>
    <scope>NUCLEOTIDE SEQUENCE [LARGE SCALE GENOMIC DNA]</scope>
    <source>
        <strain evidence="1">ST1C</strain>
    </source>
</reference>
<sequence length="163" mass="19480">MGAETSWIDQLSPIRLQNKHGRRGRTGQMQRKYKFKEKFDEELKQGVVREAQEQEILYFNPTYTVPKAGWGQMEESFRLQQTKLRNITNSFHYGERKYDKGVDMIRRLCEITRLQESLSPYQCIYKVTEIFWVPYQMQNVYIRGATIRMKRIPDGFLQEKVGV</sequence>
<accession>A0A5J4XAX1</accession>
<dbReference type="Proteomes" id="UP000324800">
    <property type="component" value="Unassembled WGS sequence"/>
</dbReference>
<organism evidence="1 2">
    <name type="scientific">Streblomastix strix</name>
    <dbReference type="NCBI Taxonomy" id="222440"/>
    <lineage>
        <taxon>Eukaryota</taxon>
        <taxon>Metamonada</taxon>
        <taxon>Preaxostyla</taxon>
        <taxon>Oxymonadida</taxon>
        <taxon>Streblomastigidae</taxon>
        <taxon>Streblomastix</taxon>
    </lineage>
</organism>
<dbReference type="AlphaFoldDB" id="A0A5J4XAX1"/>
<evidence type="ECO:0000313" key="1">
    <source>
        <dbReference type="EMBL" id="KAA6404347.1"/>
    </source>
</evidence>
<evidence type="ECO:0000313" key="2">
    <source>
        <dbReference type="Proteomes" id="UP000324800"/>
    </source>
</evidence>
<name>A0A5J4XAX1_9EUKA</name>
<protein>
    <submittedName>
        <fullName evidence="1">Uncharacterized protein</fullName>
    </submittedName>
</protein>
<dbReference type="EMBL" id="SNRW01000009">
    <property type="protein sequence ID" value="KAA6404347.1"/>
    <property type="molecule type" value="Genomic_DNA"/>
</dbReference>
<proteinExistence type="predicted"/>